<feature type="non-terminal residue" evidence="1">
    <location>
        <position position="210"/>
    </location>
</feature>
<keyword evidence="2" id="KW-1185">Reference proteome</keyword>
<gene>
    <name evidence="1" type="ORF">DERYTH_LOCUS24823</name>
</gene>
<evidence type="ECO:0000313" key="1">
    <source>
        <dbReference type="EMBL" id="CAG8808168.1"/>
    </source>
</evidence>
<organism evidence="1 2">
    <name type="scientific">Dentiscutata erythropus</name>
    <dbReference type="NCBI Taxonomy" id="1348616"/>
    <lineage>
        <taxon>Eukaryota</taxon>
        <taxon>Fungi</taxon>
        <taxon>Fungi incertae sedis</taxon>
        <taxon>Mucoromycota</taxon>
        <taxon>Glomeromycotina</taxon>
        <taxon>Glomeromycetes</taxon>
        <taxon>Diversisporales</taxon>
        <taxon>Gigasporaceae</taxon>
        <taxon>Dentiscutata</taxon>
    </lineage>
</organism>
<dbReference type="AlphaFoldDB" id="A0A9N9K202"/>
<reference evidence="1" key="1">
    <citation type="submission" date="2021-06" db="EMBL/GenBank/DDBJ databases">
        <authorList>
            <person name="Kallberg Y."/>
            <person name="Tangrot J."/>
            <person name="Rosling A."/>
        </authorList>
    </citation>
    <scope>NUCLEOTIDE SEQUENCE</scope>
    <source>
        <strain evidence="1">MA453B</strain>
    </source>
</reference>
<proteinExistence type="predicted"/>
<dbReference type="OrthoDB" id="2430050at2759"/>
<protein>
    <submittedName>
        <fullName evidence="1">8505_t:CDS:1</fullName>
    </submittedName>
</protein>
<evidence type="ECO:0000313" key="2">
    <source>
        <dbReference type="Proteomes" id="UP000789405"/>
    </source>
</evidence>
<feature type="non-terminal residue" evidence="1">
    <location>
        <position position="1"/>
    </location>
</feature>
<dbReference type="EMBL" id="CAJVPY010043431">
    <property type="protein sequence ID" value="CAG8808168.1"/>
    <property type="molecule type" value="Genomic_DNA"/>
</dbReference>
<name>A0A9N9K202_9GLOM</name>
<comment type="caution">
    <text evidence="1">The sequence shown here is derived from an EMBL/GenBank/DDBJ whole genome shotgun (WGS) entry which is preliminary data.</text>
</comment>
<accession>A0A9N9K202</accession>
<sequence>RDSMSSESEALFQMTNTLNDIHKKSQEYNKLKSELKESVSGIQNMLNSRTEWLRLKNNKFKCYSLASKEDITEIFESIFRIDPTLKIEETTQTQICCHPELVKFIDTHCQTRAYSFQPIRLPSYEFCNLSFLLDPIPSKENADHYATFQQVYGTKTTEEYRPTYIQSQATSEPAPKNILISEKIRDYINCENCQKCRCIYSNKSLTDEEL</sequence>
<dbReference type="Proteomes" id="UP000789405">
    <property type="component" value="Unassembled WGS sequence"/>
</dbReference>